<evidence type="ECO:0000313" key="1">
    <source>
        <dbReference type="EMBL" id="KFD53630.1"/>
    </source>
</evidence>
<dbReference type="AlphaFoldDB" id="A0A085MZH8"/>
<gene>
    <name evidence="1" type="ORF">M513_05546</name>
    <name evidence="2" type="ORF">M514_05546</name>
</gene>
<keyword evidence="3" id="KW-1185">Reference proteome</keyword>
<dbReference type="EMBL" id="KL367591">
    <property type="protein sequence ID" value="KFD62624.1"/>
    <property type="molecule type" value="Genomic_DNA"/>
</dbReference>
<dbReference type="Proteomes" id="UP000030764">
    <property type="component" value="Unassembled WGS sequence"/>
</dbReference>
<dbReference type="EMBL" id="KL363215">
    <property type="protein sequence ID" value="KFD53630.1"/>
    <property type="molecule type" value="Genomic_DNA"/>
</dbReference>
<accession>A0A085MZH8</accession>
<name>A0A085MZH8_9BILA</name>
<protein>
    <submittedName>
        <fullName evidence="2">Uncharacterized protein</fullName>
    </submittedName>
</protein>
<sequence>MVECGPLKAHELKTAKLIWMRSEQRVYFSQEVEALSRSGQVLASSRVAALRPYLDAQGLMRVGGRLRRA</sequence>
<evidence type="ECO:0000313" key="2">
    <source>
        <dbReference type="EMBL" id="KFD62624.1"/>
    </source>
</evidence>
<reference evidence="2 3" key="1">
    <citation type="journal article" date="2014" name="Nat. Genet.">
        <title>Genome and transcriptome of the porcine whipworm Trichuris suis.</title>
        <authorList>
            <person name="Jex A.R."/>
            <person name="Nejsum P."/>
            <person name="Schwarz E.M."/>
            <person name="Hu L."/>
            <person name="Young N.D."/>
            <person name="Hall R.S."/>
            <person name="Korhonen P.K."/>
            <person name="Liao S."/>
            <person name="Thamsborg S."/>
            <person name="Xia J."/>
            <person name="Xu P."/>
            <person name="Wang S."/>
            <person name="Scheerlinck J.P."/>
            <person name="Hofmann A."/>
            <person name="Sternberg P.W."/>
            <person name="Wang J."/>
            <person name="Gasser R.B."/>
        </authorList>
    </citation>
    <scope>NUCLEOTIDE SEQUENCE [LARGE SCALE GENOMIC DNA]</scope>
    <source>
        <strain evidence="2">DCEP-RM93F</strain>
        <strain evidence="1">DCEP-RM93M</strain>
    </source>
</reference>
<evidence type="ECO:0000313" key="3">
    <source>
        <dbReference type="Proteomes" id="UP000030764"/>
    </source>
</evidence>
<proteinExistence type="predicted"/>
<dbReference type="Proteomes" id="UP000030758">
    <property type="component" value="Unassembled WGS sequence"/>
</dbReference>
<organism evidence="2">
    <name type="scientific">Trichuris suis</name>
    <name type="common">pig whipworm</name>
    <dbReference type="NCBI Taxonomy" id="68888"/>
    <lineage>
        <taxon>Eukaryota</taxon>
        <taxon>Metazoa</taxon>
        <taxon>Ecdysozoa</taxon>
        <taxon>Nematoda</taxon>
        <taxon>Enoplea</taxon>
        <taxon>Dorylaimia</taxon>
        <taxon>Trichinellida</taxon>
        <taxon>Trichuridae</taxon>
        <taxon>Trichuris</taxon>
    </lineage>
</organism>